<proteinExistence type="predicted"/>
<protein>
    <submittedName>
        <fullName evidence="1">Reverse transcriptase</fullName>
    </submittedName>
</protein>
<dbReference type="EMBL" id="AWWV01001263">
    <property type="protein sequence ID" value="OMP11477.1"/>
    <property type="molecule type" value="Genomic_DNA"/>
</dbReference>
<evidence type="ECO:0000313" key="1">
    <source>
        <dbReference type="EMBL" id="OMP11477.1"/>
    </source>
</evidence>
<dbReference type="PANTHER" id="PTHR46890:SF48">
    <property type="entry name" value="RNA-DIRECTED DNA POLYMERASE"/>
    <property type="match status" value="1"/>
</dbReference>
<dbReference type="STRING" id="210143.A0A1R3KWQ9"/>
<dbReference type="OrthoDB" id="1002463at2759"/>
<organism evidence="1 2">
    <name type="scientific">Corchorus capsularis</name>
    <name type="common">Jute</name>
    <dbReference type="NCBI Taxonomy" id="210143"/>
    <lineage>
        <taxon>Eukaryota</taxon>
        <taxon>Viridiplantae</taxon>
        <taxon>Streptophyta</taxon>
        <taxon>Embryophyta</taxon>
        <taxon>Tracheophyta</taxon>
        <taxon>Spermatophyta</taxon>
        <taxon>Magnoliopsida</taxon>
        <taxon>eudicotyledons</taxon>
        <taxon>Gunneridae</taxon>
        <taxon>Pentapetalae</taxon>
        <taxon>rosids</taxon>
        <taxon>malvids</taxon>
        <taxon>Malvales</taxon>
        <taxon>Malvaceae</taxon>
        <taxon>Grewioideae</taxon>
        <taxon>Apeibeae</taxon>
        <taxon>Corchorus</taxon>
    </lineage>
</organism>
<keyword evidence="2" id="KW-1185">Reference proteome</keyword>
<gene>
    <name evidence="1" type="ORF">CCACVL1_00500</name>
</gene>
<dbReference type="InterPro" id="IPR052343">
    <property type="entry name" value="Retrotransposon-Effector_Assoc"/>
</dbReference>
<sequence>MAGTLSNLSKLSIQDGEEANEISPVENSVIIEDADWLEVPEEISFQLCPVWMYLRIRVRIDVNLPLKEGTTITTPHRDIEFSGYLRAEIPDLKPRHFHIGVSSLKTGSLGGASGSRCLPATTTSVTSRPQAFRKHFGPLNMSSGSKQGGPVDMGVDKRWMLDPVSNEANGHKRSKPTLVDDFGPDVYSTLVAGQKSQFAMSELSSSPLFIFGNGATLEAKSVRKWRKMARVLSKRETHRRNESWHLLRTLNVKSSLPWLCASDFNEILCSDEKVDGAIDPSLQMDEFREHKLNAKSKEYDAVYKEGTDDTLFNQCKSELDDLIKQEEVMWRERSKAFWLREGDRNTGYFHSVATTRRRRNNISSIEDAGVDWKTSDADIEKANMVPDPDGFSPSFFQKCWHIVGTDVVRFELDFLNNGVDLPDVNHTNIVLIPKVDNPGTMRDYRPITLCNVIFKIVSKAIANRLKLVLPSVIGESQSPREEESSRRRRDKRETLIIILL</sequence>
<accession>A0A1R3KWQ9</accession>
<dbReference type="AlphaFoldDB" id="A0A1R3KWQ9"/>
<comment type="caution">
    <text evidence="1">The sequence shown here is derived from an EMBL/GenBank/DDBJ whole genome shotgun (WGS) entry which is preliminary data.</text>
</comment>
<dbReference type="Proteomes" id="UP000188268">
    <property type="component" value="Unassembled WGS sequence"/>
</dbReference>
<evidence type="ECO:0000313" key="2">
    <source>
        <dbReference type="Proteomes" id="UP000188268"/>
    </source>
</evidence>
<keyword evidence="1" id="KW-0695">RNA-directed DNA polymerase</keyword>
<keyword evidence="1" id="KW-0808">Transferase</keyword>
<reference evidence="1 2" key="1">
    <citation type="submission" date="2013-09" db="EMBL/GenBank/DDBJ databases">
        <title>Corchorus capsularis genome sequencing.</title>
        <authorList>
            <person name="Alam M."/>
            <person name="Haque M.S."/>
            <person name="Islam M.S."/>
            <person name="Emdad E.M."/>
            <person name="Islam M.M."/>
            <person name="Ahmed B."/>
            <person name="Halim A."/>
            <person name="Hossen Q.M.M."/>
            <person name="Hossain M.Z."/>
            <person name="Ahmed R."/>
            <person name="Khan M.M."/>
            <person name="Islam R."/>
            <person name="Rashid M.M."/>
            <person name="Khan S.A."/>
            <person name="Rahman M.S."/>
            <person name="Alam M."/>
        </authorList>
    </citation>
    <scope>NUCLEOTIDE SEQUENCE [LARGE SCALE GENOMIC DNA]</scope>
    <source>
        <strain evidence="2">cv. CVL-1</strain>
        <tissue evidence="1">Whole seedling</tissue>
    </source>
</reference>
<dbReference type="PANTHER" id="PTHR46890">
    <property type="entry name" value="NON-LTR RETROLELEMENT REVERSE TRANSCRIPTASE-LIKE PROTEIN-RELATED"/>
    <property type="match status" value="1"/>
</dbReference>
<keyword evidence="1" id="KW-0548">Nucleotidyltransferase</keyword>
<name>A0A1R3KWQ9_COCAP</name>
<dbReference type="GO" id="GO:0003964">
    <property type="term" value="F:RNA-directed DNA polymerase activity"/>
    <property type="evidence" value="ECO:0007669"/>
    <property type="project" value="UniProtKB-KW"/>
</dbReference>
<dbReference type="Gramene" id="OMP11477">
    <property type="protein sequence ID" value="OMP11477"/>
    <property type="gene ID" value="CCACVL1_00500"/>
</dbReference>